<evidence type="ECO:0000259" key="7">
    <source>
        <dbReference type="PROSITE" id="PS50110"/>
    </source>
</evidence>
<evidence type="ECO:0000256" key="5">
    <source>
        <dbReference type="PROSITE-ProRule" id="PRU00169"/>
    </source>
</evidence>
<dbReference type="GO" id="GO:0003677">
    <property type="term" value="F:DNA binding"/>
    <property type="evidence" value="ECO:0007669"/>
    <property type="project" value="UniProtKB-KW"/>
</dbReference>
<dbReference type="PROSITE" id="PS50110">
    <property type="entry name" value="RESPONSE_REGULATORY"/>
    <property type="match status" value="1"/>
</dbReference>
<dbReference type="PANTHER" id="PTHR43214:SF41">
    <property type="entry name" value="NITRATE_NITRITE RESPONSE REGULATOR PROTEIN NARP"/>
    <property type="match status" value="1"/>
</dbReference>
<dbReference type="RefSeq" id="WP_114823233.1">
    <property type="nucleotide sequence ID" value="NZ_QQSY01000001.1"/>
</dbReference>
<feature type="domain" description="HTH luxR-type" evidence="6">
    <location>
        <begin position="148"/>
        <end position="213"/>
    </location>
</feature>
<dbReference type="OrthoDB" id="9796655at2"/>
<dbReference type="GO" id="GO:0000160">
    <property type="term" value="P:phosphorelay signal transduction system"/>
    <property type="evidence" value="ECO:0007669"/>
    <property type="project" value="InterPro"/>
</dbReference>
<protein>
    <submittedName>
        <fullName evidence="8">DNA-binding response regulator</fullName>
    </submittedName>
</protein>
<evidence type="ECO:0000313" key="9">
    <source>
        <dbReference type="Proteomes" id="UP000254711"/>
    </source>
</evidence>
<dbReference type="CDD" id="cd06170">
    <property type="entry name" value="LuxR_C_like"/>
    <property type="match status" value="1"/>
</dbReference>
<keyword evidence="4" id="KW-0804">Transcription</keyword>
<gene>
    <name evidence="8" type="ORF">DVT68_01110</name>
</gene>
<dbReference type="AlphaFoldDB" id="A0A370KBP0"/>
<dbReference type="InterPro" id="IPR039420">
    <property type="entry name" value="WalR-like"/>
</dbReference>
<comment type="caution">
    <text evidence="8">The sequence shown here is derived from an EMBL/GenBank/DDBJ whole genome shotgun (WGS) entry which is preliminary data.</text>
</comment>
<dbReference type="InterPro" id="IPR001789">
    <property type="entry name" value="Sig_transdc_resp-reg_receiver"/>
</dbReference>
<dbReference type="SMART" id="SM00448">
    <property type="entry name" value="REC"/>
    <property type="match status" value="1"/>
</dbReference>
<dbReference type="InterPro" id="IPR000792">
    <property type="entry name" value="Tscrpt_reg_LuxR_C"/>
</dbReference>
<evidence type="ECO:0000256" key="2">
    <source>
        <dbReference type="ARBA" id="ARBA00023015"/>
    </source>
</evidence>
<accession>A0A370KBP0</accession>
<dbReference type="PROSITE" id="PS50043">
    <property type="entry name" value="HTH_LUXR_2"/>
    <property type="match status" value="1"/>
</dbReference>
<evidence type="ECO:0000256" key="4">
    <source>
        <dbReference type="ARBA" id="ARBA00023163"/>
    </source>
</evidence>
<keyword evidence="3 8" id="KW-0238">DNA-binding</keyword>
<dbReference type="PANTHER" id="PTHR43214">
    <property type="entry name" value="TWO-COMPONENT RESPONSE REGULATOR"/>
    <property type="match status" value="1"/>
</dbReference>
<evidence type="ECO:0000259" key="6">
    <source>
        <dbReference type="PROSITE" id="PS50043"/>
    </source>
</evidence>
<name>A0A370KBP0_9GAMM</name>
<reference evidence="8 9" key="1">
    <citation type="submission" date="2018-07" db="EMBL/GenBank/DDBJ databases">
        <title>Dyella solisilvae sp. nov., isolated from the pine and broad-leaved mixed forest soil.</title>
        <authorList>
            <person name="Gao Z."/>
            <person name="Qiu L."/>
        </authorList>
    </citation>
    <scope>NUCLEOTIDE SEQUENCE [LARGE SCALE GENOMIC DNA]</scope>
    <source>
        <strain evidence="8 9">DHG54</strain>
    </source>
</reference>
<dbReference type="InterPro" id="IPR011006">
    <property type="entry name" value="CheY-like_superfamily"/>
</dbReference>
<keyword evidence="1 5" id="KW-0597">Phosphoprotein</keyword>
<evidence type="ECO:0000256" key="3">
    <source>
        <dbReference type="ARBA" id="ARBA00023125"/>
    </source>
</evidence>
<evidence type="ECO:0000313" key="8">
    <source>
        <dbReference type="EMBL" id="RDI99490.1"/>
    </source>
</evidence>
<dbReference type="CDD" id="cd17535">
    <property type="entry name" value="REC_NarL-like"/>
    <property type="match status" value="1"/>
</dbReference>
<organism evidence="8 9">
    <name type="scientific">Dyella solisilvae</name>
    <dbReference type="NCBI Taxonomy" id="1920168"/>
    <lineage>
        <taxon>Bacteria</taxon>
        <taxon>Pseudomonadati</taxon>
        <taxon>Pseudomonadota</taxon>
        <taxon>Gammaproteobacteria</taxon>
        <taxon>Lysobacterales</taxon>
        <taxon>Rhodanobacteraceae</taxon>
        <taxon>Dyella</taxon>
    </lineage>
</organism>
<dbReference type="Gene3D" id="3.40.50.2300">
    <property type="match status" value="1"/>
</dbReference>
<dbReference type="EMBL" id="QQSY01000001">
    <property type="protein sequence ID" value="RDI99490.1"/>
    <property type="molecule type" value="Genomic_DNA"/>
</dbReference>
<dbReference type="SUPFAM" id="SSF46894">
    <property type="entry name" value="C-terminal effector domain of the bipartite response regulators"/>
    <property type="match status" value="1"/>
</dbReference>
<evidence type="ECO:0000256" key="1">
    <source>
        <dbReference type="ARBA" id="ARBA00022553"/>
    </source>
</evidence>
<dbReference type="Proteomes" id="UP000254711">
    <property type="component" value="Unassembled WGS sequence"/>
</dbReference>
<keyword evidence="9" id="KW-1185">Reference proteome</keyword>
<dbReference type="SUPFAM" id="SSF52172">
    <property type="entry name" value="CheY-like"/>
    <property type="match status" value="1"/>
</dbReference>
<dbReference type="Pfam" id="PF00196">
    <property type="entry name" value="GerE"/>
    <property type="match status" value="1"/>
</dbReference>
<dbReference type="Pfam" id="PF00072">
    <property type="entry name" value="Response_reg"/>
    <property type="match status" value="1"/>
</dbReference>
<dbReference type="PRINTS" id="PR00038">
    <property type="entry name" value="HTHLUXR"/>
</dbReference>
<keyword evidence="2" id="KW-0805">Transcription regulation</keyword>
<feature type="modified residue" description="4-aspartylphosphate" evidence="5">
    <location>
        <position position="65"/>
    </location>
</feature>
<dbReference type="SMART" id="SM00421">
    <property type="entry name" value="HTH_LUXR"/>
    <property type="match status" value="1"/>
</dbReference>
<dbReference type="InterPro" id="IPR058245">
    <property type="entry name" value="NreC/VraR/RcsB-like_REC"/>
</dbReference>
<dbReference type="GO" id="GO:0006355">
    <property type="term" value="P:regulation of DNA-templated transcription"/>
    <property type="evidence" value="ECO:0007669"/>
    <property type="project" value="InterPro"/>
</dbReference>
<sequence>MHLHSVRTIQATARPSLIIADDHRMVAEGVQHILDESFQLLEIVADGDALVDAVRRLHPDLVVADINMPRCNGMDALKRIREAGIDTCFVFLTMHMEPALAVAALRAGASGYILKSSAGEDLRHAAQQVLAGGTYVTPALGARYISAQLTDARNLTSKQLQVLRLVGEGLRSKQIAMQLGLSVRTVEAHKYTMMQVLGVHSTLELVRRAEELGLLF</sequence>
<feature type="domain" description="Response regulatory" evidence="7">
    <location>
        <begin position="16"/>
        <end position="130"/>
    </location>
</feature>
<dbReference type="InterPro" id="IPR016032">
    <property type="entry name" value="Sig_transdc_resp-reg_C-effctor"/>
</dbReference>
<proteinExistence type="predicted"/>